<accession>A0A0C1UPU7</accession>
<dbReference type="Proteomes" id="UP000031594">
    <property type="component" value="Unassembled WGS sequence"/>
</dbReference>
<protein>
    <submittedName>
        <fullName evidence="2">Proteasome beta subunit</fullName>
        <ecNumber evidence="2">3.4.25.1</ecNumber>
    </submittedName>
</protein>
<dbReference type="EMBL" id="CP037899">
    <property type="protein sequence ID" value="QDQ41486.1"/>
    <property type="molecule type" value="Genomic_DNA"/>
</dbReference>
<dbReference type="Gene3D" id="3.60.20.10">
    <property type="entry name" value="Glutamine Phosphoribosylpyrophosphate, subunit 1, domain 1"/>
    <property type="match status" value="1"/>
</dbReference>
<gene>
    <name evidence="1" type="ORF">A946_11245</name>
    <name evidence="2" type="ORF">kam1_231</name>
</gene>
<evidence type="ECO:0000313" key="1">
    <source>
        <dbReference type="EMBL" id="KIE57798.1"/>
    </source>
</evidence>
<evidence type="ECO:0000313" key="4">
    <source>
        <dbReference type="Proteomes" id="UP000315925"/>
    </source>
</evidence>
<proteinExistence type="predicted"/>
<evidence type="ECO:0000313" key="2">
    <source>
        <dbReference type="EMBL" id="QDQ41486.1"/>
    </source>
</evidence>
<dbReference type="GO" id="GO:0000502">
    <property type="term" value="C:proteasome complex"/>
    <property type="evidence" value="ECO:0007669"/>
    <property type="project" value="UniProtKB-KW"/>
</dbReference>
<reference evidence="4" key="3">
    <citation type="submission" date="2019-03" db="EMBL/GenBank/DDBJ databases">
        <title>Complete genome of Methylacidiphilum kamchatkense Kam1.</title>
        <authorList>
            <person name="Kruse T."/>
            <person name="Murarilal Ratnadevi C."/>
            <person name="Erikstad H.-A."/>
            <person name="Birkeland N.-K."/>
        </authorList>
    </citation>
    <scope>NUCLEOTIDE SEQUENCE [LARGE SCALE GENOMIC DNA]</scope>
    <source>
        <strain evidence="4">kam1</strain>
    </source>
</reference>
<organism evidence="2 4">
    <name type="scientific">Methylacidiphilum kamchatkense Kam1</name>
    <dbReference type="NCBI Taxonomy" id="1202785"/>
    <lineage>
        <taxon>Bacteria</taxon>
        <taxon>Pseudomonadati</taxon>
        <taxon>Verrucomicrobiota</taxon>
        <taxon>Methylacidiphilae</taxon>
        <taxon>Methylacidiphilales</taxon>
        <taxon>Methylacidiphilaceae</taxon>
        <taxon>Methylacidiphilum (ex Ratnadevi et al. 2023)</taxon>
    </lineage>
</organism>
<reference evidence="2" key="2">
    <citation type="journal article" date="2019" name="BMC Genomics">
        <title>Complete genome sequence analysis of the thermoacidophilic verrucomicrobial methanotroph 'Candidatus Methylacidiphilum kamchatkense' strain Kam1 and comparison with its closest relatives.</title>
        <authorList>
            <person name="Kruse T."/>
            <person name="Ratnadevi C.M."/>
            <person name="Erikstad H.A."/>
            <person name="Birkeland N.K."/>
        </authorList>
    </citation>
    <scope>NUCLEOTIDE SEQUENCE</scope>
    <source>
        <strain evidence="2">Kam1</strain>
    </source>
</reference>
<dbReference type="CDD" id="cd01901">
    <property type="entry name" value="Ntn_hydrolase"/>
    <property type="match status" value="1"/>
</dbReference>
<dbReference type="Proteomes" id="UP000315925">
    <property type="component" value="Chromosome"/>
</dbReference>
<keyword evidence="3" id="KW-1185">Reference proteome</keyword>
<dbReference type="InterPro" id="IPR029055">
    <property type="entry name" value="Ntn_hydrolases_N"/>
</dbReference>
<keyword evidence="2" id="KW-0378">Hydrolase</keyword>
<dbReference type="GO" id="GO:0016787">
    <property type="term" value="F:hydrolase activity"/>
    <property type="evidence" value="ECO:0007669"/>
    <property type="project" value="UniProtKB-KW"/>
</dbReference>
<evidence type="ECO:0000313" key="3">
    <source>
        <dbReference type="Proteomes" id="UP000031594"/>
    </source>
</evidence>
<dbReference type="KEGG" id="mkc:kam1_231"/>
<dbReference type="RefSeq" id="WP_039722253.1">
    <property type="nucleotide sequence ID" value="NZ_CP037899.1"/>
</dbReference>
<dbReference type="STRING" id="1202785.A946_11245"/>
<name>A0A0C1UPU7_9BACT</name>
<sequence>MTLILVLPAQDGIVMASDGQITLGMVRWPGQKIQRLNNRCIWAASGELALIQLVEERLRTLPLDAPIPQLRNSICQITRQCVTELLQLDFRTGFLPKDPNLLLQLLQLHPGDFVFAEVTPSPGVLHVLLNGTAEWITDRPFASGSGDMFAYALLQKYQGLALDVRRASLLAYKVLEEAIAVGAYGLGPPIDLWQVTSGGIKQLGESERAALEDAARVLREEEINLLRSGSLEDN</sequence>
<dbReference type="EMBL" id="JQNX01000011">
    <property type="protein sequence ID" value="KIE57798.1"/>
    <property type="molecule type" value="Genomic_DNA"/>
</dbReference>
<reference evidence="1 3" key="1">
    <citation type="submission" date="2014-08" db="EMBL/GenBank/DDBJ databases">
        <title>Methylacidiphilum kamchatkense strain Kam1 draft genome sequence.</title>
        <authorList>
            <person name="Birkeland N.-K."/>
            <person name="Erikstad H.A."/>
        </authorList>
    </citation>
    <scope>NUCLEOTIDE SEQUENCE [LARGE SCALE GENOMIC DNA]</scope>
    <source>
        <strain evidence="1 3">Kam1</strain>
    </source>
</reference>
<dbReference type="OrthoDB" id="4699671at2"/>
<keyword evidence="2" id="KW-0647">Proteasome</keyword>
<dbReference type="SUPFAM" id="SSF56235">
    <property type="entry name" value="N-terminal nucleophile aminohydrolases (Ntn hydrolases)"/>
    <property type="match status" value="1"/>
</dbReference>
<dbReference type="AlphaFoldDB" id="A0A0C1UPU7"/>
<dbReference type="EC" id="3.4.25.1" evidence="2"/>